<sequence precursor="true">MKKSVVSFFLAVLLSVSLLGVAYAETQTTESKIISFTDISGHWAEAAINKAVKAGYVGGYPDGTFKPDQEVSRAEFTKMLTTALGLKSVSGASGAWYQEAVNAATEAGIYAGDFKSGTWDTKMPRKEMMLLSVRAGITGYKQDYDMNRNLYEGAKAGLIMGTSPGNIDPDGTTTRAQAVVVIERVLAVKRGETLPSDKYAVGAAEILWHKTNILTMLPQYFGNPMRKANNEYIEFRDDLMQSVSDNGKIACSVTKLVAVDLDDPNDPNRGLVTSDDFRWYSNNQIYKLKGASGSYAVFTTVDIKFSENHGTNFVTPCSTTIYNSNWKDAKLNATDTSNLNRDYAFFPWDPEYNKLMYGIRTDIKSGTITYTSGQLIPKQPNVSSKEFVIKFSGNLRNEGVKQIYSSTLK</sequence>
<dbReference type="EMBL" id="CP013652">
    <property type="protein sequence ID" value="ALS25365.1"/>
    <property type="molecule type" value="Genomic_DNA"/>
</dbReference>
<dbReference type="Proteomes" id="UP000061660">
    <property type="component" value="Chromosome"/>
</dbReference>
<dbReference type="STRING" id="162209.IJ22_51060"/>
<feature type="chain" id="PRO_5006833483" evidence="1">
    <location>
        <begin position="25"/>
        <end position="409"/>
    </location>
</feature>
<dbReference type="InterPro" id="IPR051465">
    <property type="entry name" value="Cell_Envelope_Struct_Comp"/>
</dbReference>
<dbReference type="Pfam" id="PF00395">
    <property type="entry name" value="SLH"/>
    <property type="match status" value="2"/>
</dbReference>
<name>A0A0U2WD05_9BACL</name>
<accession>A0A0U2WD05</accession>
<organism evidence="3 4">
    <name type="scientific">Paenibacillus naphthalenovorans</name>
    <dbReference type="NCBI Taxonomy" id="162209"/>
    <lineage>
        <taxon>Bacteria</taxon>
        <taxon>Bacillati</taxon>
        <taxon>Bacillota</taxon>
        <taxon>Bacilli</taxon>
        <taxon>Bacillales</taxon>
        <taxon>Paenibacillaceae</taxon>
        <taxon>Paenibacillus</taxon>
    </lineage>
</organism>
<dbReference type="InterPro" id="IPR001119">
    <property type="entry name" value="SLH_dom"/>
</dbReference>
<evidence type="ECO:0000259" key="2">
    <source>
        <dbReference type="PROSITE" id="PS51272"/>
    </source>
</evidence>
<dbReference type="RefSeq" id="WP_062410731.1">
    <property type="nucleotide sequence ID" value="NZ_CP013652.1"/>
</dbReference>
<evidence type="ECO:0000313" key="3">
    <source>
        <dbReference type="EMBL" id="ALS25365.1"/>
    </source>
</evidence>
<evidence type="ECO:0000313" key="4">
    <source>
        <dbReference type="Proteomes" id="UP000061660"/>
    </source>
</evidence>
<dbReference type="PATRIC" id="fig|162209.4.peg.5398"/>
<dbReference type="OrthoDB" id="5845122at2"/>
<gene>
    <name evidence="3" type="ORF">IJ22_51060</name>
</gene>
<dbReference type="PROSITE" id="PS51272">
    <property type="entry name" value="SLH"/>
    <property type="match status" value="1"/>
</dbReference>
<feature type="signal peptide" evidence="1">
    <location>
        <begin position="1"/>
        <end position="24"/>
    </location>
</feature>
<feature type="domain" description="SLH" evidence="2">
    <location>
        <begin position="31"/>
        <end position="94"/>
    </location>
</feature>
<reference evidence="4" key="1">
    <citation type="submission" date="2015-12" db="EMBL/GenBank/DDBJ databases">
        <title>Complete genome sequences of two moderately thermophilic Paenibacillus species.</title>
        <authorList>
            <person name="Butler R.III."/>
            <person name="Wang J."/>
            <person name="Stark B.C."/>
            <person name="Pombert J.-F."/>
        </authorList>
    </citation>
    <scope>NUCLEOTIDE SEQUENCE [LARGE SCALE GENOMIC DNA]</scope>
    <source>
        <strain evidence="4">32O-Y</strain>
    </source>
</reference>
<dbReference type="PANTHER" id="PTHR43308">
    <property type="entry name" value="OUTER MEMBRANE PROTEIN ALPHA-RELATED"/>
    <property type="match status" value="1"/>
</dbReference>
<evidence type="ECO:0000256" key="1">
    <source>
        <dbReference type="SAM" id="SignalP"/>
    </source>
</evidence>
<protein>
    <submittedName>
        <fullName evidence="3">SLH domain-containing protein</fullName>
    </submittedName>
</protein>
<keyword evidence="1" id="KW-0732">Signal</keyword>
<proteinExistence type="predicted"/>
<keyword evidence="4" id="KW-1185">Reference proteome</keyword>
<dbReference type="AlphaFoldDB" id="A0A0U2WD05"/>
<dbReference type="PANTHER" id="PTHR43308:SF5">
    <property type="entry name" value="S-LAYER PROTEIN _ PEPTIDOGLYCAN ENDO-BETA-N-ACETYLGLUCOSAMINIDASE"/>
    <property type="match status" value="1"/>
</dbReference>
<reference evidence="3 4" key="2">
    <citation type="journal article" date="2016" name="Genome Announc.">
        <title>Complete Genome Sequences of Two Interactive Moderate Thermophiles, Paenibacillus napthalenovorans 32O-Y and Paenibacillus sp. 32O-W.</title>
        <authorList>
            <person name="Butler R.R.III."/>
            <person name="Wang J."/>
            <person name="Stark B.C."/>
            <person name="Pombert J.F."/>
        </authorList>
    </citation>
    <scope>NUCLEOTIDE SEQUENCE [LARGE SCALE GENOMIC DNA]</scope>
    <source>
        <strain evidence="3 4">32O-Y</strain>
    </source>
</reference>
<dbReference type="KEGG" id="pnp:IJ22_51060"/>